<keyword evidence="2" id="KW-1185">Reference proteome</keyword>
<comment type="caution">
    <text evidence="1">The sequence shown here is derived from an EMBL/GenBank/DDBJ whole genome shotgun (WGS) entry which is preliminary data.</text>
</comment>
<dbReference type="RefSeq" id="WP_237443878.1">
    <property type="nucleotide sequence ID" value="NZ_CAKLPX010000001.1"/>
</dbReference>
<name>A0ABM9ADE0_9GAMM</name>
<dbReference type="SUPFAM" id="SSF50475">
    <property type="entry name" value="FMN-binding split barrel"/>
    <property type="match status" value="1"/>
</dbReference>
<reference evidence="1" key="1">
    <citation type="submission" date="2021-12" db="EMBL/GenBank/DDBJ databases">
        <authorList>
            <person name="Rodrigo-Torres L."/>
            <person name="Arahal R. D."/>
            <person name="Lucena T."/>
        </authorList>
    </citation>
    <scope>NUCLEOTIDE SEQUENCE</scope>
    <source>
        <strain evidence="1">CECT 8267</strain>
    </source>
</reference>
<protein>
    <recommendedName>
        <fullName evidence="3">Pyridoxamine 5'-phosphate oxidase putative domain-containing protein</fullName>
    </recommendedName>
</protein>
<sequence>MQATVLAKSDWDLAAIEQFLRVQNTPMRIAVMDSDGFPMICSVWHQYRQGNIYAVAHKNSKLIRKLQQTPQCAFEVALNKPPYKGVRGQAVATIGEQDAASQLDDLLNRFIGDGYDQLRTFLSSRGEDERVITLTLGKITAWDFSGRMQA</sequence>
<dbReference type="Proteomes" id="UP000838100">
    <property type="component" value="Unassembled WGS sequence"/>
</dbReference>
<dbReference type="Gene3D" id="2.30.110.10">
    <property type="entry name" value="Electron Transport, Fmn-binding Protein, Chain A"/>
    <property type="match status" value="1"/>
</dbReference>
<dbReference type="InterPro" id="IPR012349">
    <property type="entry name" value="Split_barrel_FMN-bd"/>
</dbReference>
<dbReference type="EMBL" id="CAKLPX010000001">
    <property type="protein sequence ID" value="CAH0991221.1"/>
    <property type="molecule type" value="Genomic_DNA"/>
</dbReference>
<proteinExistence type="predicted"/>
<evidence type="ECO:0008006" key="3">
    <source>
        <dbReference type="Google" id="ProtNLM"/>
    </source>
</evidence>
<gene>
    <name evidence="1" type="ORF">SIN8267_01323</name>
</gene>
<organism evidence="1 2">
    <name type="scientific">Sinobacterium norvegicum</name>
    <dbReference type="NCBI Taxonomy" id="1641715"/>
    <lineage>
        <taxon>Bacteria</taxon>
        <taxon>Pseudomonadati</taxon>
        <taxon>Pseudomonadota</taxon>
        <taxon>Gammaproteobacteria</taxon>
        <taxon>Cellvibrionales</taxon>
        <taxon>Spongiibacteraceae</taxon>
        <taxon>Sinobacterium</taxon>
    </lineage>
</organism>
<evidence type="ECO:0000313" key="1">
    <source>
        <dbReference type="EMBL" id="CAH0991221.1"/>
    </source>
</evidence>
<evidence type="ECO:0000313" key="2">
    <source>
        <dbReference type="Proteomes" id="UP000838100"/>
    </source>
</evidence>
<accession>A0ABM9ADE0</accession>